<evidence type="ECO:0000256" key="2">
    <source>
        <dbReference type="ARBA" id="ARBA00022692"/>
    </source>
</evidence>
<dbReference type="GeneID" id="119745226"/>
<feature type="transmembrane region" description="Helical" evidence="6">
    <location>
        <begin position="399"/>
        <end position="424"/>
    </location>
</feature>
<dbReference type="PRINTS" id="PR00249">
    <property type="entry name" value="GPCRSECRETIN"/>
</dbReference>
<evidence type="ECO:0000256" key="5">
    <source>
        <dbReference type="ARBA" id="ARBA00023157"/>
    </source>
</evidence>
<dbReference type="CDD" id="cd15040">
    <property type="entry name" value="7tmB2_Adhesion"/>
    <property type="match status" value="1"/>
</dbReference>
<dbReference type="Pfam" id="PF01825">
    <property type="entry name" value="GPS"/>
    <property type="match status" value="1"/>
</dbReference>
<dbReference type="EnsemblMetazoa" id="XM_038221449.1">
    <property type="protein sequence ID" value="XP_038077377.1"/>
    <property type="gene ID" value="LOC119745226"/>
</dbReference>
<protein>
    <submittedName>
        <fullName evidence="9">Uncharacterized protein</fullName>
    </submittedName>
</protein>
<feature type="domain" description="G-protein coupled receptors family 2 profile 2" evidence="8">
    <location>
        <begin position="295"/>
        <end position="544"/>
    </location>
</feature>
<dbReference type="AlphaFoldDB" id="A0A914BPF9"/>
<evidence type="ECO:0000313" key="10">
    <source>
        <dbReference type="Proteomes" id="UP000887568"/>
    </source>
</evidence>
<evidence type="ECO:0000313" key="9">
    <source>
        <dbReference type="EnsemblMetazoa" id="XP_038077377.1"/>
    </source>
</evidence>
<dbReference type="InterPro" id="IPR000203">
    <property type="entry name" value="GPS"/>
</dbReference>
<keyword evidence="4 6" id="KW-0472">Membrane</keyword>
<feature type="domain" description="GAIN-B" evidence="7">
    <location>
        <begin position="125"/>
        <end position="290"/>
    </location>
</feature>
<evidence type="ECO:0000256" key="3">
    <source>
        <dbReference type="ARBA" id="ARBA00022989"/>
    </source>
</evidence>
<dbReference type="GO" id="GO:0004930">
    <property type="term" value="F:G protein-coupled receptor activity"/>
    <property type="evidence" value="ECO:0007669"/>
    <property type="project" value="InterPro"/>
</dbReference>
<evidence type="ECO:0000259" key="7">
    <source>
        <dbReference type="PROSITE" id="PS50221"/>
    </source>
</evidence>
<dbReference type="InterPro" id="IPR053066">
    <property type="entry name" value="ADGR_G7"/>
</dbReference>
<feature type="transmembrane region" description="Helical" evidence="6">
    <location>
        <begin position="362"/>
        <end position="387"/>
    </location>
</feature>
<evidence type="ECO:0000256" key="4">
    <source>
        <dbReference type="ARBA" id="ARBA00023136"/>
    </source>
</evidence>
<evidence type="ECO:0000256" key="6">
    <source>
        <dbReference type="SAM" id="Phobius"/>
    </source>
</evidence>
<dbReference type="GO" id="GO:0007166">
    <property type="term" value="P:cell surface receptor signaling pathway"/>
    <property type="evidence" value="ECO:0007669"/>
    <property type="project" value="InterPro"/>
</dbReference>
<reference evidence="9" key="1">
    <citation type="submission" date="2022-11" db="UniProtKB">
        <authorList>
            <consortium name="EnsemblMetazoa"/>
        </authorList>
    </citation>
    <scope>IDENTIFICATION</scope>
</reference>
<dbReference type="Proteomes" id="UP000887568">
    <property type="component" value="Unplaced"/>
</dbReference>
<evidence type="ECO:0000256" key="1">
    <source>
        <dbReference type="ARBA" id="ARBA00004141"/>
    </source>
</evidence>
<feature type="transmembrane region" description="Helical" evidence="6">
    <location>
        <begin position="297"/>
        <end position="319"/>
    </location>
</feature>
<dbReference type="OrthoDB" id="5961629at2759"/>
<dbReference type="InterPro" id="IPR017981">
    <property type="entry name" value="GPCR_2-like_7TM"/>
</dbReference>
<dbReference type="InterPro" id="IPR057244">
    <property type="entry name" value="GAIN_B"/>
</dbReference>
<dbReference type="Gene3D" id="1.20.1070.10">
    <property type="entry name" value="Rhodopsin 7-helix transmembrane proteins"/>
    <property type="match status" value="1"/>
</dbReference>
<feature type="transmembrane region" description="Helical" evidence="6">
    <location>
        <begin position="331"/>
        <end position="350"/>
    </location>
</feature>
<feature type="transmembrane region" description="Helical" evidence="6">
    <location>
        <begin position="520"/>
        <end position="542"/>
    </location>
</feature>
<dbReference type="PROSITE" id="PS50261">
    <property type="entry name" value="G_PROTEIN_RECEP_F2_4"/>
    <property type="match status" value="1"/>
</dbReference>
<accession>A0A914BPF9</accession>
<dbReference type="InterPro" id="IPR000832">
    <property type="entry name" value="GPCR_2_secretin-like"/>
</dbReference>
<proteinExistence type="predicted"/>
<organism evidence="9 10">
    <name type="scientific">Patiria miniata</name>
    <name type="common">Bat star</name>
    <name type="synonym">Asterina miniata</name>
    <dbReference type="NCBI Taxonomy" id="46514"/>
    <lineage>
        <taxon>Eukaryota</taxon>
        <taxon>Metazoa</taxon>
        <taxon>Echinodermata</taxon>
        <taxon>Eleutherozoa</taxon>
        <taxon>Asterozoa</taxon>
        <taxon>Asteroidea</taxon>
        <taxon>Valvatacea</taxon>
        <taxon>Valvatida</taxon>
        <taxon>Asterinidae</taxon>
        <taxon>Patiria</taxon>
    </lineage>
</organism>
<dbReference type="Pfam" id="PF00002">
    <property type="entry name" value="7tm_2"/>
    <property type="match status" value="1"/>
</dbReference>
<dbReference type="SUPFAM" id="SSF81321">
    <property type="entry name" value="Family A G protein-coupled receptor-like"/>
    <property type="match status" value="1"/>
</dbReference>
<dbReference type="PROSITE" id="PS50221">
    <property type="entry name" value="GAIN_B"/>
    <property type="match status" value="1"/>
</dbReference>
<sequence length="587" mass="64904">MVNKVVVNENNVLPVSVVLTKATSHFEGIDQDGLSLTATVLERIGNVTNPSLEVTLNVIKTVDNVLNLPYEIFEENDDDAAGRILQTFETQLTYVQENLTIDYLTNLAVDVVVLGADSDADAGISYASIPRGGVIDDTLQNNEDRLDSAIEPRNDAEAFIGLPGEALDLVDEQVVFAVYLTSKLFQLATPESLSFPDGRQLLVNSRIISAIVGDRDKIIENLLSPVVTSFISLDTSHTGESICVFWDTASSNWSTEGCTRSTVSPGQRSVACDCNHLTNFAILLSYYGDIDNFALDVISKVGCGISIAALVLTILTSLVHRELRNKPAKKSLINLCVSLLALYAVFLAGIDRAQSPVTCVIMAALIHYFFLTSVCWASAEAINMYYLLVLARRELMPRFLLQGMVFSWGIPMVIVALTFVVLYLVTGHWELESKYCFLTPGNALYFGVLLPVGMMLLFNVFIFILIGRRLVCQRIKTSKTRQETHLEKVIRHGRTMLLISLLLGATWLVGFLAVKEATYVFQWIFAVLNSLLGLAIFLFFIVRQKTGREGLRKLLCVDKIRKITRTRASPAIHMRGTTNQGVNVTPM</sequence>
<keyword evidence="5" id="KW-1015">Disulfide bond</keyword>
<feature type="transmembrane region" description="Helical" evidence="6">
    <location>
        <begin position="495"/>
        <end position="514"/>
    </location>
</feature>
<dbReference type="Gene3D" id="2.60.220.50">
    <property type="match status" value="1"/>
</dbReference>
<evidence type="ECO:0000259" key="8">
    <source>
        <dbReference type="PROSITE" id="PS50261"/>
    </source>
</evidence>
<dbReference type="GO" id="GO:0016020">
    <property type="term" value="C:membrane"/>
    <property type="evidence" value="ECO:0007669"/>
    <property type="project" value="UniProtKB-SubCell"/>
</dbReference>
<dbReference type="SMART" id="SM00303">
    <property type="entry name" value="GPS"/>
    <property type="match status" value="1"/>
</dbReference>
<keyword evidence="10" id="KW-1185">Reference proteome</keyword>
<dbReference type="RefSeq" id="XP_038077377.1">
    <property type="nucleotide sequence ID" value="XM_038221449.1"/>
</dbReference>
<dbReference type="PANTHER" id="PTHR47767:SF2">
    <property type="entry name" value="GPS DOMAIN-CONTAINING PROTEIN"/>
    <property type="match status" value="1"/>
</dbReference>
<keyword evidence="2 6" id="KW-0812">Transmembrane</keyword>
<comment type="subcellular location">
    <subcellularLocation>
        <location evidence="1">Membrane</location>
        <topology evidence="1">Multi-pass membrane protein</topology>
    </subcellularLocation>
</comment>
<name>A0A914BPF9_PATMI</name>
<keyword evidence="3 6" id="KW-1133">Transmembrane helix</keyword>
<dbReference type="PANTHER" id="PTHR47767">
    <property type="entry name" value="ADHESION G PROTEIN-COUPLED RECEPTOR G7"/>
    <property type="match status" value="1"/>
</dbReference>
<feature type="transmembrane region" description="Helical" evidence="6">
    <location>
        <begin position="444"/>
        <end position="466"/>
    </location>
</feature>
<dbReference type="InterPro" id="IPR046338">
    <property type="entry name" value="GAIN_dom_sf"/>
</dbReference>